<dbReference type="Gene3D" id="1.10.357.10">
    <property type="entry name" value="Tetracycline Repressor, domain 2"/>
    <property type="match status" value="1"/>
</dbReference>
<evidence type="ECO:0000256" key="3">
    <source>
        <dbReference type="ARBA" id="ARBA00023163"/>
    </source>
</evidence>
<keyword evidence="7" id="KW-1185">Reference proteome</keyword>
<dbReference type="Pfam" id="PF00440">
    <property type="entry name" value="TetR_N"/>
    <property type="match status" value="1"/>
</dbReference>
<dbReference type="PROSITE" id="PS50977">
    <property type="entry name" value="HTH_TETR_2"/>
    <property type="match status" value="1"/>
</dbReference>
<feature type="domain" description="HTH tetR-type" evidence="5">
    <location>
        <begin position="37"/>
        <end position="97"/>
    </location>
</feature>
<gene>
    <name evidence="6" type="ORF">BJL86_0249</name>
</gene>
<evidence type="ECO:0000313" key="7">
    <source>
        <dbReference type="Proteomes" id="UP000186104"/>
    </source>
</evidence>
<name>A0A173LKD8_9ACTN</name>
<dbReference type="Proteomes" id="UP000186104">
    <property type="component" value="Chromosome"/>
</dbReference>
<organism evidence="6 7">
    <name type="scientific">Dietzia timorensis</name>
    <dbReference type="NCBI Taxonomy" id="499555"/>
    <lineage>
        <taxon>Bacteria</taxon>
        <taxon>Bacillati</taxon>
        <taxon>Actinomycetota</taxon>
        <taxon>Actinomycetes</taxon>
        <taxon>Mycobacteriales</taxon>
        <taxon>Dietziaceae</taxon>
        <taxon>Dietzia</taxon>
    </lineage>
</organism>
<keyword evidence="2 4" id="KW-0238">DNA-binding</keyword>
<evidence type="ECO:0000313" key="6">
    <source>
        <dbReference type="EMBL" id="ANI91060.1"/>
    </source>
</evidence>
<dbReference type="AlphaFoldDB" id="A0A173LKD8"/>
<evidence type="ECO:0000259" key="5">
    <source>
        <dbReference type="PROSITE" id="PS50977"/>
    </source>
</evidence>
<evidence type="ECO:0000256" key="4">
    <source>
        <dbReference type="PROSITE-ProRule" id="PRU00335"/>
    </source>
</evidence>
<dbReference type="InterPro" id="IPR036271">
    <property type="entry name" value="Tet_transcr_reg_TetR-rel_C_sf"/>
</dbReference>
<keyword evidence="1" id="KW-0805">Transcription regulation</keyword>
<dbReference type="SUPFAM" id="SSF48498">
    <property type="entry name" value="Tetracyclin repressor-like, C-terminal domain"/>
    <property type="match status" value="1"/>
</dbReference>
<dbReference type="PANTHER" id="PTHR47506:SF1">
    <property type="entry name" value="HTH-TYPE TRANSCRIPTIONAL REGULATOR YJDC"/>
    <property type="match status" value="1"/>
</dbReference>
<sequence>MLVTSQFGQLMNSFVNRSVYTSILTCMVRKKQDPSRTPAAQAVLESAAWLFYEKGINAVGVDAIAERAGVTKKTLYDQYGSKANLVAEYLTERDHDYYAWLRKEIEKHTGTDRILAVFDALDTWMRKRSPKGCAFVHAHGELLAVPDHPAHAVIRAEKRWILRLFVELAEAQGYAQPDAVATQLVCLLEGATVLRSISDITEAVAQSRTAAAILLDAAASEPTRAANEQA</sequence>
<dbReference type="PANTHER" id="PTHR47506">
    <property type="entry name" value="TRANSCRIPTIONAL REGULATORY PROTEIN"/>
    <property type="match status" value="1"/>
</dbReference>
<accession>A0A173LKD8</accession>
<proteinExistence type="predicted"/>
<dbReference type="InterPro" id="IPR009057">
    <property type="entry name" value="Homeodomain-like_sf"/>
</dbReference>
<evidence type="ECO:0000256" key="1">
    <source>
        <dbReference type="ARBA" id="ARBA00023015"/>
    </source>
</evidence>
<dbReference type="SUPFAM" id="SSF46689">
    <property type="entry name" value="Homeodomain-like"/>
    <property type="match status" value="1"/>
</dbReference>
<dbReference type="PRINTS" id="PR00455">
    <property type="entry name" value="HTHTETR"/>
</dbReference>
<evidence type="ECO:0000256" key="2">
    <source>
        <dbReference type="ARBA" id="ARBA00023125"/>
    </source>
</evidence>
<protein>
    <recommendedName>
        <fullName evidence="5">HTH tetR-type domain-containing protein</fullName>
    </recommendedName>
</protein>
<reference evidence="6 7" key="1">
    <citation type="submission" date="2016-06" db="EMBL/GenBank/DDBJ databases">
        <title>Complete genome sequence of a saline-alkali tolerant type strain Dietzia timorensis ID05-A0528T.</title>
        <authorList>
            <person name="Wu X."/>
        </authorList>
    </citation>
    <scope>NUCLEOTIDE SEQUENCE [LARGE SCALE GENOMIC DNA]</scope>
    <source>
        <strain evidence="6 7">ID05-A0528</strain>
    </source>
</reference>
<dbReference type="EMBL" id="CP015961">
    <property type="protein sequence ID" value="ANI91060.1"/>
    <property type="molecule type" value="Genomic_DNA"/>
</dbReference>
<dbReference type="GO" id="GO:0003677">
    <property type="term" value="F:DNA binding"/>
    <property type="evidence" value="ECO:0007669"/>
    <property type="project" value="UniProtKB-UniRule"/>
</dbReference>
<keyword evidence="3" id="KW-0804">Transcription</keyword>
<dbReference type="InterPro" id="IPR001647">
    <property type="entry name" value="HTH_TetR"/>
</dbReference>
<dbReference type="STRING" id="499555.BJL86_0249"/>
<feature type="DNA-binding region" description="H-T-H motif" evidence="4">
    <location>
        <begin position="60"/>
        <end position="79"/>
    </location>
</feature>
<dbReference type="KEGG" id="dtm:BJL86_0249"/>